<dbReference type="CDD" id="cd07813">
    <property type="entry name" value="COQ10p_like"/>
    <property type="match status" value="1"/>
</dbReference>
<feature type="domain" description="Coenzyme Q-binding protein COQ10 START" evidence="2">
    <location>
        <begin position="10"/>
        <end position="135"/>
    </location>
</feature>
<dbReference type="AlphaFoldDB" id="A0A212J7H8"/>
<dbReference type="GO" id="GO:0045333">
    <property type="term" value="P:cellular respiration"/>
    <property type="evidence" value="ECO:0007669"/>
    <property type="project" value="InterPro"/>
</dbReference>
<dbReference type="InterPro" id="IPR005031">
    <property type="entry name" value="COQ10_START"/>
</dbReference>
<dbReference type="PANTHER" id="PTHR12901:SF10">
    <property type="entry name" value="COENZYME Q-BINDING PROTEIN COQ10, MITOCHONDRIAL"/>
    <property type="match status" value="1"/>
</dbReference>
<reference evidence="3" key="1">
    <citation type="submission" date="2016-04" db="EMBL/GenBank/DDBJ databases">
        <authorList>
            <person name="Evans L.H."/>
            <person name="Alamgir A."/>
            <person name="Owens N."/>
            <person name="Weber N.D."/>
            <person name="Virtaneva K."/>
            <person name="Barbian K."/>
            <person name="Babar A."/>
            <person name="Rosenke K."/>
        </authorList>
    </citation>
    <scope>NUCLEOTIDE SEQUENCE</scope>
    <source>
        <strain evidence="3">86</strain>
    </source>
</reference>
<proteinExistence type="inferred from homology"/>
<name>A0A212J7H8_9PROT</name>
<organism evidence="3">
    <name type="scientific">uncultured Alphaproteobacteria bacterium</name>
    <dbReference type="NCBI Taxonomy" id="91750"/>
    <lineage>
        <taxon>Bacteria</taxon>
        <taxon>Pseudomonadati</taxon>
        <taxon>Pseudomonadota</taxon>
        <taxon>Alphaproteobacteria</taxon>
        <taxon>environmental samples</taxon>
    </lineage>
</organism>
<dbReference type="Pfam" id="PF03364">
    <property type="entry name" value="Polyketide_cyc"/>
    <property type="match status" value="1"/>
</dbReference>
<dbReference type="GO" id="GO:0048039">
    <property type="term" value="F:ubiquinone binding"/>
    <property type="evidence" value="ECO:0007669"/>
    <property type="project" value="InterPro"/>
</dbReference>
<evidence type="ECO:0000256" key="1">
    <source>
        <dbReference type="ARBA" id="ARBA00008918"/>
    </source>
</evidence>
<dbReference type="SUPFAM" id="SSF55961">
    <property type="entry name" value="Bet v1-like"/>
    <property type="match status" value="1"/>
</dbReference>
<dbReference type="PANTHER" id="PTHR12901">
    <property type="entry name" value="SPERM PROTEIN HOMOLOG"/>
    <property type="match status" value="1"/>
</dbReference>
<protein>
    <submittedName>
        <fullName evidence="3">Oligoketide cyclase/lipid transport protein</fullName>
    </submittedName>
</protein>
<gene>
    <name evidence="3" type="ORF">KL86APRO_10628</name>
</gene>
<comment type="similarity">
    <text evidence="1">Belongs to the ribosome association toxin RatA family.</text>
</comment>
<sequence length="143" mass="16624">MKSYTESRFLPYTPEQMFDLVADVPSYPKFLPWCLATRVVGREGENVFLSEMDIGFKMMRERYTSRVTLKPSEEIDVEALEGIFKELHTIWRFAPAPGGTRIGFEIRFAFRSFLLQTMIGAVFNEAARMMVRSFEKRAQVLYG</sequence>
<dbReference type="InterPro" id="IPR023393">
    <property type="entry name" value="START-like_dom_sf"/>
</dbReference>
<dbReference type="Gene3D" id="3.30.530.20">
    <property type="match status" value="1"/>
</dbReference>
<evidence type="ECO:0000259" key="2">
    <source>
        <dbReference type="Pfam" id="PF03364"/>
    </source>
</evidence>
<evidence type="ECO:0000313" key="3">
    <source>
        <dbReference type="EMBL" id="SBV95378.1"/>
    </source>
</evidence>
<accession>A0A212J7H8</accession>
<dbReference type="InterPro" id="IPR044996">
    <property type="entry name" value="COQ10-like"/>
</dbReference>
<dbReference type="EMBL" id="FLUO01000001">
    <property type="protein sequence ID" value="SBV95378.1"/>
    <property type="molecule type" value="Genomic_DNA"/>
</dbReference>